<reference evidence="2" key="1">
    <citation type="journal article" date="2022" name="IScience">
        <title>Evolution of zygomycete secretomes and the origins of terrestrial fungal ecologies.</title>
        <authorList>
            <person name="Chang Y."/>
            <person name="Wang Y."/>
            <person name="Mondo S."/>
            <person name="Ahrendt S."/>
            <person name="Andreopoulos W."/>
            <person name="Barry K."/>
            <person name="Beard J."/>
            <person name="Benny G.L."/>
            <person name="Blankenship S."/>
            <person name="Bonito G."/>
            <person name="Cuomo C."/>
            <person name="Desiro A."/>
            <person name="Gervers K.A."/>
            <person name="Hundley H."/>
            <person name="Kuo A."/>
            <person name="LaButti K."/>
            <person name="Lang B.F."/>
            <person name="Lipzen A."/>
            <person name="O'Donnell K."/>
            <person name="Pangilinan J."/>
            <person name="Reynolds N."/>
            <person name="Sandor L."/>
            <person name="Smith M.E."/>
            <person name="Tsang A."/>
            <person name="Grigoriev I.V."/>
            <person name="Stajich J.E."/>
            <person name="Spatafora J.W."/>
        </authorList>
    </citation>
    <scope>NUCLEOTIDE SEQUENCE</scope>
    <source>
        <strain evidence="2">RSA 2281</strain>
    </source>
</reference>
<sequence>MNTIDLGSHARWRKQCITICLTYFFSFLFIDEAVMTYKIPHSWLLFLMVLLLLSTFSTLRRHIPFPVLLQTVISECTSFFPPLYCLYYSVVLECVICISIRKEFAVIRGDNIICCGHWQVFIRCYEEYMYSFVLLSSFVHIHILL</sequence>
<dbReference type="Proteomes" id="UP001209540">
    <property type="component" value="Unassembled WGS sequence"/>
</dbReference>
<keyword evidence="1" id="KW-0472">Membrane</keyword>
<evidence type="ECO:0000313" key="2">
    <source>
        <dbReference type="EMBL" id="KAI9271706.1"/>
    </source>
</evidence>
<proteinExistence type="predicted"/>
<comment type="caution">
    <text evidence="2">The sequence shown here is derived from an EMBL/GenBank/DDBJ whole genome shotgun (WGS) entry which is preliminary data.</text>
</comment>
<accession>A0AAD5PGS9</accession>
<evidence type="ECO:0000313" key="3">
    <source>
        <dbReference type="Proteomes" id="UP001209540"/>
    </source>
</evidence>
<keyword evidence="1" id="KW-0812">Transmembrane</keyword>
<reference evidence="2" key="2">
    <citation type="submission" date="2023-02" db="EMBL/GenBank/DDBJ databases">
        <authorList>
            <consortium name="DOE Joint Genome Institute"/>
            <person name="Mondo S.J."/>
            <person name="Chang Y."/>
            <person name="Wang Y."/>
            <person name="Ahrendt S."/>
            <person name="Andreopoulos W."/>
            <person name="Barry K."/>
            <person name="Beard J."/>
            <person name="Benny G.L."/>
            <person name="Blankenship S."/>
            <person name="Bonito G."/>
            <person name="Cuomo C."/>
            <person name="Desiro A."/>
            <person name="Gervers K.A."/>
            <person name="Hundley H."/>
            <person name="Kuo A."/>
            <person name="LaButti K."/>
            <person name="Lang B.F."/>
            <person name="Lipzen A."/>
            <person name="O'Donnell K."/>
            <person name="Pangilinan J."/>
            <person name="Reynolds N."/>
            <person name="Sandor L."/>
            <person name="Smith M.W."/>
            <person name="Tsang A."/>
            <person name="Grigoriev I.V."/>
            <person name="Stajich J.E."/>
            <person name="Spatafora J.W."/>
        </authorList>
    </citation>
    <scope>NUCLEOTIDE SEQUENCE</scope>
    <source>
        <strain evidence="2">RSA 2281</strain>
    </source>
</reference>
<feature type="transmembrane region" description="Helical" evidence="1">
    <location>
        <begin position="42"/>
        <end position="59"/>
    </location>
</feature>
<feature type="transmembrane region" description="Helical" evidence="1">
    <location>
        <begin position="12"/>
        <end position="30"/>
    </location>
</feature>
<keyword evidence="1" id="KW-1133">Transmembrane helix</keyword>
<dbReference type="AlphaFoldDB" id="A0AAD5PGS9"/>
<feature type="transmembrane region" description="Helical" evidence="1">
    <location>
        <begin position="79"/>
        <end position="100"/>
    </location>
</feature>
<evidence type="ECO:0000256" key="1">
    <source>
        <dbReference type="SAM" id="Phobius"/>
    </source>
</evidence>
<protein>
    <submittedName>
        <fullName evidence="2">Uncharacterized protein</fullName>
    </submittedName>
</protein>
<dbReference type="EMBL" id="JAIXMP010000006">
    <property type="protein sequence ID" value="KAI9271706.1"/>
    <property type="molecule type" value="Genomic_DNA"/>
</dbReference>
<keyword evidence="3" id="KW-1185">Reference proteome</keyword>
<gene>
    <name evidence="2" type="ORF">BDA99DRAFT_302496</name>
</gene>
<organism evidence="2 3">
    <name type="scientific">Phascolomyces articulosus</name>
    <dbReference type="NCBI Taxonomy" id="60185"/>
    <lineage>
        <taxon>Eukaryota</taxon>
        <taxon>Fungi</taxon>
        <taxon>Fungi incertae sedis</taxon>
        <taxon>Mucoromycota</taxon>
        <taxon>Mucoromycotina</taxon>
        <taxon>Mucoromycetes</taxon>
        <taxon>Mucorales</taxon>
        <taxon>Lichtheimiaceae</taxon>
        <taxon>Phascolomyces</taxon>
    </lineage>
</organism>
<name>A0AAD5PGS9_9FUNG</name>